<protein>
    <submittedName>
        <fullName evidence="1">Uncharacterized protein</fullName>
    </submittedName>
</protein>
<dbReference type="Proteomes" id="UP000019471">
    <property type="component" value="Unassembled WGS sequence"/>
</dbReference>
<dbReference type="EMBL" id="AMGX01000011">
    <property type="protein sequence ID" value="EXJ69401.1"/>
    <property type="molecule type" value="Genomic_DNA"/>
</dbReference>
<dbReference type="RefSeq" id="XP_007746216.1">
    <property type="nucleotide sequence ID" value="XM_007748026.1"/>
</dbReference>
<organism evidence="1 2">
    <name type="scientific">Cladophialophora psammophila CBS 110553</name>
    <dbReference type="NCBI Taxonomy" id="1182543"/>
    <lineage>
        <taxon>Eukaryota</taxon>
        <taxon>Fungi</taxon>
        <taxon>Dikarya</taxon>
        <taxon>Ascomycota</taxon>
        <taxon>Pezizomycotina</taxon>
        <taxon>Eurotiomycetes</taxon>
        <taxon>Chaetothyriomycetidae</taxon>
        <taxon>Chaetothyriales</taxon>
        <taxon>Herpotrichiellaceae</taxon>
        <taxon>Cladophialophora</taxon>
    </lineage>
</organism>
<dbReference type="AlphaFoldDB" id="W9WXN9"/>
<dbReference type="HOGENOM" id="CLU_1447542_0_0_1"/>
<dbReference type="GeneID" id="19192143"/>
<keyword evidence="2" id="KW-1185">Reference proteome</keyword>
<name>W9WXN9_9EURO</name>
<sequence length="187" mass="20424">MSAIRFDSIRTQVISVTPYAGAVALKLLSADMPTNIRMHSYAGNLFAALVGSTVFYVGPKFVVGYTGRFFLLGVLYRNIVNNTARHTPRPDANAVETVVVDVGAIVSNWIFSSSDTPNYLFTATYLLAMDDIALVVTGEPIRLFSLANSKKSTSECRQKLLADMMDENSAQQLEKPGDAPPGYKYVL</sequence>
<comment type="caution">
    <text evidence="1">The sequence shown here is derived from an EMBL/GenBank/DDBJ whole genome shotgun (WGS) entry which is preliminary data.</text>
</comment>
<gene>
    <name evidence="1" type="ORF">A1O5_07437</name>
</gene>
<reference evidence="1 2" key="1">
    <citation type="submission" date="2013-03" db="EMBL/GenBank/DDBJ databases">
        <title>The Genome Sequence of Cladophialophora psammophila CBS 110553.</title>
        <authorList>
            <consortium name="The Broad Institute Genomics Platform"/>
            <person name="Cuomo C."/>
            <person name="de Hoog S."/>
            <person name="Gorbushina A."/>
            <person name="Walker B."/>
            <person name="Young S.K."/>
            <person name="Zeng Q."/>
            <person name="Gargeya S."/>
            <person name="Fitzgerald M."/>
            <person name="Haas B."/>
            <person name="Abouelleil A."/>
            <person name="Allen A.W."/>
            <person name="Alvarado L."/>
            <person name="Arachchi H.M."/>
            <person name="Berlin A.M."/>
            <person name="Chapman S.B."/>
            <person name="Gainer-Dewar J."/>
            <person name="Goldberg J."/>
            <person name="Griggs A."/>
            <person name="Gujja S."/>
            <person name="Hansen M."/>
            <person name="Howarth C."/>
            <person name="Imamovic A."/>
            <person name="Ireland A."/>
            <person name="Larimer J."/>
            <person name="McCowan C."/>
            <person name="Murphy C."/>
            <person name="Pearson M."/>
            <person name="Poon T.W."/>
            <person name="Priest M."/>
            <person name="Roberts A."/>
            <person name="Saif S."/>
            <person name="Shea T."/>
            <person name="Sisk P."/>
            <person name="Sykes S."/>
            <person name="Wortman J."/>
            <person name="Nusbaum C."/>
            <person name="Birren B."/>
        </authorList>
    </citation>
    <scope>NUCLEOTIDE SEQUENCE [LARGE SCALE GENOMIC DNA]</scope>
    <source>
        <strain evidence="1 2">CBS 110553</strain>
    </source>
</reference>
<evidence type="ECO:0000313" key="2">
    <source>
        <dbReference type="Proteomes" id="UP000019471"/>
    </source>
</evidence>
<accession>W9WXN9</accession>
<evidence type="ECO:0000313" key="1">
    <source>
        <dbReference type="EMBL" id="EXJ69401.1"/>
    </source>
</evidence>
<proteinExistence type="predicted"/>